<proteinExistence type="predicted"/>
<dbReference type="SMART" id="SM00382">
    <property type="entry name" value="AAA"/>
    <property type="match status" value="1"/>
</dbReference>
<organism evidence="3 4">
    <name type="scientific">Pomacea canaliculata</name>
    <name type="common">Golden apple snail</name>
    <dbReference type="NCBI Taxonomy" id="400727"/>
    <lineage>
        <taxon>Eukaryota</taxon>
        <taxon>Metazoa</taxon>
        <taxon>Spiralia</taxon>
        <taxon>Lophotrochozoa</taxon>
        <taxon>Mollusca</taxon>
        <taxon>Gastropoda</taxon>
        <taxon>Caenogastropoda</taxon>
        <taxon>Architaenioglossa</taxon>
        <taxon>Ampullarioidea</taxon>
        <taxon>Ampullariidae</taxon>
        <taxon>Pomacea</taxon>
    </lineage>
</organism>
<feature type="domain" description="RecA family profile 1" evidence="2">
    <location>
        <begin position="8"/>
        <end position="188"/>
    </location>
</feature>
<evidence type="ECO:0000259" key="2">
    <source>
        <dbReference type="PROSITE" id="PS50162"/>
    </source>
</evidence>
<evidence type="ECO:0000313" key="3">
    <source>
        <dbReference type="EMBL" id="PVD25728.1"/>
    </source>
</evidence>
<dbReference type="GO" id="GO:0000724">
    <property type="term" value="P:double-strand break repair via homologous recombination"/>
    <property type="evidence" value="ECO:0007669"/>
    <property type="project" value="InterPro"/>
</dbReference>
<dbReference type="InterPro" id="IPR013632">
    <property type="entry name" value="Rad51_C"/>
</dbReference>
<dbReference type="GO" id="GO:0003690">
    <property type="term" value="F:double-stranded DNA binding"/>
    <property type="evidence" value="ECO:0007669"/>
    <property type="project" value="TreeGrafter"/>
</dbReference>
<dbReference type="CDD" id="cd19493">
    <property type="entry name" value="Rad51B"/>
    <property type="match status" value="1"/>
</dbReference>
<dbReference type="SUPFAM" id="SSF52540">
    <property type="entry name" value="P-loop containing nucleoside triphosphate hydrolases"/>
    <property type="match status" value="1"/>
</dbReference>
<sequence>MLKRRKQVKGFLSTSFPDLDHVLHGGFPSGTITEIAGPSGCGKTQFCLTLAVLATLPVSNGGCGGTVLFIDTEGAFSAERLVEIARCRLPELFKDDDSLHQLVSNVYIDLIQTCKNLMNRLKNLEEDLISKNVRLLIVDSVASLVRKEFGSLQDGMMRRTDFLTAEAGLLKHIAETFSIPVRCFLNHFLLLVSIFQWMDGEDTYMTAALGNTWSHCVNTRLILQFLPERRRQMLVAKSPVAPFTCFDIIIKDEGVLQDVRPYCISHHHRPSAALASSDVEFHVVARLDQFPISKVENGFLFGDGCCLELGAFWLTLAKTLYVPVTISLSLTHNYNNNNDDV</sequence>
<comment type="caution">
    <text evidence="3">The sequence shown here is derived from an EMBL/GenBank/DDBJ whole genome shotgun (WGS) entry which is preliminary data.</text>
</comment>
<dbReference type="GO" id="GO:0005657">
    <property type="term" value="C:replication fork"/>
    <property type="evidence" value="ECO:0007669"/>
    <property type="project" value="TreeGrafter"/>
</dbReference>
<dbReference type="PANTHER" id="PTHR46456">
    <property type="entry name" value="DNA REPAIR PROTEIN RAD51 HOMOLOG 2"/>
    <property type="match status" value="1"/>
</dbReference>
<feature type="coiled-coil region" evidence="1">
    <location>
        <begin position="107"/>
        <end position="134"/>
    </location>
</feature>
<evidence type="ECO:0000313" key="4">
    <source>
        <dbReference type="Proteomes" id="UP000245119"/>
    </source>
</evidence>
<dbReference type="GO" id="GO:0140664">
    <property type="term" value="F:ATP-dependent DNA damage sensor activity"/>
    <property type="evidence" value="ECO:0007669"/>
    <property type="project" value="InterPro"/>
</dbReference>
<dbReference type="InterPro" id="IPR030548">
    <property type="entry name" value="RAD51B"/>
</dbReference>
<dbReference type="OrthoDB" id="5957327at2759"/>
<protein>
    <recommendedName>
        <fullName evidence="2">RecA family profile 1 domain-containing protein</fullName>
    </recommendedName>
</protein>
<dbReference type="Proteomes" id="UP000245119">
    <property type="component" value="Linkage Group LG8"/>
</dbReference>
<dbReference type="InterPro" id="IPR003593">
    <property type="entry name" value="AAA+_ATPase"/>
</dbReference>
<dbReference type="InterPro" id="IPR020588">
    <property type="entry name" value="RecA_ATP-bd"/>
</dbReference>
<accession>A0A2T7NX33</accession>
<dbReference type="GO" id="GO:0005524">
    <property type="term" value="F:ATP binding"/>
    <property type="evidence" value="ECO:0007669"/>
    <property type="project" value="InterPro"/>
</dbReference>
<dbReference type="Pfam" id="PF08423">
    <property type="entry name" value="Rad51"/>
    <property type="match status" value="1"/>
</dbReference>
<dbReference type="STRING" id="400727.A0A2T7NX33"/>
<reference evidence="3 4" key="1">
    <citation type="submission" date="2018-04" db="EMBL/GenBank/DDBJ databases">
        <title>The genome of golden apple snail Pomacea canaliculata provides insight into stress tolerance and invasive adaptation.</title>
        <authorList>
            <person name="Liu C."/>
            <person name="Liu B."/>
            <person name="Ren Y."/>
            <person name="Zhang Y."/>
            <person name="Wang H."/>
            <person name="Li S."/>
            <person name="Jiang F."/>
            <person name="Yin L."/>
            <person name="Zhang G."/>
            <person name="Qian W."/>
            <person name="Fan W."/>
        </authorList>
    </citation>
    <scope>NUCLEOTIDE SEQUENCE [LARGE SCALE GENOMIC DNA]</scope>
    <source>
        <strain evidence="3">SZHN2017</strain>
        <tissue evidence="3">Muscle</tissue>
    </source>
</reference>
<dbReference type="PANTHER" id="PTHR46456:SF1">
    <property type="entry name" value="DNA REPAIR PROTEIN RAD51 HOMOLOG 2"/>
    <property type="match status" value="1"/>
</dbReference>
<dbReference type="PROSITE" id="PS50162">
    <property type="entry name" value="RECA_2"/>
    <property type="match status" value="1"/>
</dbReference>
<keyword evidence="1" id="KW-0175">Coiled coil</keyword>
<dbReference type="GO" id="GO:0000400">
    <property type="term" value="F:four-way junction DNA binding"/>
    <property type="evidence" value="ECO:0007669"/>
    <property type="project" value="TreeGrafter"/>
</dbReference>
<name>A0A2T7NX33_POMCA</name>
<dbReference type="AlphaFoldDB" id="A0A2T7NX33"/>
<evidence type="ECO:0000256" key="1">
    <source>
        <dbReference type="SAM" id="Coils"/>
    </source>
</evidence>
<dbReference type="EMBL" id="PZQS01000008">
    <property type="protein sequence ID" value="PVD25728.1"/>
    <property type="molecule type" value="Genomic_DNA"/>
</dbReference>
<gene>
    <name evidence="3" type="ORF">C0Q70_13388</name>
</gene>
<dbReference type="GO" id="GO:0003697">
    <property type="term" value="F:single-stranded DNA binding"/>
    <property type="evidence" value="ECO:0007669"/>
    <property type="project" value="TreeGrafter"/>
</dbReference>
<dbReference type="Gene3D" id="3.40.50.300">
    <property type="entry name" value="P-loop containing nucleotide triphosphate hydrolases"/>
    <property type="match status" value="1"/>
</dbReference>
<dbReference type="GO" id="GO:0033063">
    <property type="term" value="C:Rad51B-Rad51C-Rad51D-XRCC2 complex"/>
    <property type="evidence" value="ECO:0007669"/>
    <property type="project" value="InterPro"/>
</dbReference>
<dbReference type="InterPro" id="IPR027417">
    <property type="entry name" value="P-loop_NTPase"/>
</dbReference>
<keyword evidence="4" id="KW-1185">Reference proteome</keyword>